<dbReference type="SUPFAM" id="SSF51735">
    <property type="entry name" value="NAD(P)-binding Rossmann-fold domains"/>
    <property type="match status" value="1"/>
</dbReference>
<sequence length="332" mass="36480">MTQAQNYIIHPGSKVLVTGANGYIASHIIKVLLDLGYLVRGTVRTPMPWLTEYFQKEYGAGRFELVLVPDFQQPDAFKQSVKGVSGVIHVAQGLPSSTASETVESATAYTVKGVVNLLTAASEEHMIKRVVLTSSIVAAGYPSAKGFKLDVDSWDRSLEEAQKDGSSVPIYRACKIEGERQAWKWVEKNQPQFELNTVLPWLTLGKVLHPNIGGSTMGYVSGFLKGNTTPFKFLPLPWFVDVEDTARLHAIALFSPKVRSERIFAAARPVTWGEVIGIIRRLQPGNSRIPVPPSQEEPTLGDVVPAERAEQLLREYFGQGGWTSLEDSLEGG</sequence>
<evidence type="ECO:0000313" key="5">
    <source>
        <dbReference type="Proteomes" id="UP001149079"/>
    </source>
</evidence>
<reference evidence="4" key="1">
    <citation type="submission" date="2022-11" db="EMBL/GenBank/DDBJ databases">
        <authorList>
            <person name="Petersen C."/>
        </authorList>
    </citation>
    <scope>NUCLEOTIDE SEQUENCE</scope>
    <source>
        <strain evidence="4">IBT 22155</strain>
    </source>
</reference>
<dbReference type="AlphaFoldDB" id="A0A9W9L8Y5"/>
<evidence type="ECO:0000256" key="2">
    <source>
        <dbReference type="ARBA" id="ARBA00023445"/>
    </source>
</evidence>
<dbReference type="InterPro" id="IPR001509">
    <property type="entry name" value="Epimerase_deHydtase"/>
</dbReference>
<name>A0A9W9L8Y5_9EURO</name>
<feature type="domain" description="NAD-dependent epimerase/dehydratase" evidence="3">
    <location>
        <begin position="15"/>
        <end position="190"/>
    </location>
</feature>
<dbReference type="GO" id="GO:0016616">
    <property type="term" value="F:oxidoreductase activity, acting on the CH-OH group of donors, NAD or NADP as acceptor"/>
    <property type="evidence" value="ECO:0007669"/>
    <property type="project" value="TreeGrafter"/>
</dbReference>
<keyword evidence="5" id="KW-1185">Reference proteome</keyword>
<keyword evidence="1" id="KW-0560">Oxidoreductase</keyword>
<dbReference type="EMBL" id="JAPQKL010000002">
    <property type="protein sequence ID" value="KAJ5143328.1"/>
    <property type="molecule type" value="Genomic_DNA"/>
</dbReference>
<reference evidence="4" key="2">
    <citation type="journal article" date="2023" name="IMA Fungus">
        <title>Comparative genomic study of the Penicillium genus elucidates a diverse pangenome and 15 lateral gene transfer events.</title>
        <authorList>
            <person name="Petersen C."/>
            <person name="Sorensen T."/>
            <person name="Nielsen M.R."/>
            <person name="Sondergaard T.E."/>
            <person name="Sorensen J.L."/>
            <person name="Fitzpatrick D.A."/>
            <person name="Frisvad J.C."/>
            <person name="Nielsen K.L."/>
        </authorList>
    </citation>
    <scope>NUCLEOTIDE SEQUENCE</scope>
    <source>
        <strain evidence="4">IBT 22155</strain>
    </source>
</reference>
<protein>
    <recommendedName>
        <fullName evidence="3">NAD-dependent epimerase/dehydratase domain-containing protein</fullName>
    </recommendedName>
</protein>
<evidence type="ECO:0000256" key="1">
    <source>
        <dbReference type="ARBA" id="ARBA00023002"/>
    </source>
</evidence>
<dbReference type="GeneID" id="81402029"/>
<dbReference type="PANTHER" id="PTHR10366">
    <property type="entry name" value="NAD DEPENDENT EPIMERASE/DEHYDRATASE"/>
    <property type="match status" value="1"/>
</dbReference>
<dbReference type="PANTHER" id="PTHR10366:SF562">
    <property type="entry name" value="ALDEHYDE REDUCTASE II (AFU_ORTHOLOGUE AFUA_1G11360)"/>
    <property type="match status" value="1"/>
</dbReference>
<evidence type="ECO:0000313" key="4">
    <source>
        <dbReference type="EMBL" id="KAJ5143328.1"/>
    </source>
</evidence>
<accession>A0A9W9L8Y5</accession>
<dbReference type="RefSeq" id="XP_056524972.1">
    <property type="nucleotide sequence ID" value="XM_056662859.1"/>
</dbReference>
<dbReference type="Pfam" id="PF01370">
    <property type="entry name" value="Epimerase"/>
    <property type="match status" value="1"/>
</dbReference>
<proteinExistence type="inferred from homology"/>
<dbReference type="InterPro" id="IPR036291">
    <property type="entry name" value="NAD(P)-bd_dom_sf"/>
</dbReference>
<dbReference type="InterPro" id="IPR050425">
    <property type="entry name" value="NAD(P)_dehydrat-like"/>
</dbReference>
<gene>
    <name evidence="4" type="ORF">N7515_002115</name>
</gene>
<organism evidence="4 5">
    <name type="scientific">Penicillium bovifimosum</name>
    <dbReference type="NCBI Taxonomy" id="126998"/>
    <lineage>
        <taxon>Eukaryota</taxon>
        <taxon>Fungi</taxon>
        <taxon>Dikarya</taxon>
        <taxon>Ascomycota</taxon>
        <taxon>Pezizomycotina</taxon>
        <taxon>Eurotiomycetes</taxon>
        <taxon>Eurotiomycetidae</taxon>
        <taxon>Eurotiales</taxon>
        <taxon>Aspergillaceae</taxon>
        <taxon>Penicillium</taxon>
    </lineage>
</organism>
<evidence type="ECO:0000259" key="3">
    <source>
        <dbReference type="Pfam" id="PF01370"/>
    </source>
</evidence>
<dbReference type="Proteomes" id="UP001149079">
    <property type="component" value="Unassembled WGS sequence"/>
</dbReference>
<comment type="caution">
    <text evidence="4">The sequence shown here is derived from an EMBL/GenBank/DDBJ whole genome shotgun (WGS) entry which is preliminary data.</text>
</comment>
<comment type="similarity">
    <text evidence="2">Belongs to the NAD(P)-dependent epimerase/dehydratase family. Dihydroflavonol-4-reductase subfamily.</text>
</comment>
<dbReference type="OrthoDB" id="2735536at2759"/>
<dbReference type="Gene3D" id="3.40.50.720">
    <property type="entry name" value="NAD(P)-binding Rossmann-like Domain"/>
    <property type="match status" value="1"/>
</dbReference>